<dbReference type="Pfam" id="PF00313">
    <property type="entry name" value="CSD"/>
    <property type="match status" value="1"/>
</dbReference>
<dbReference type="EMBL" id="BMFA01000010">
    <property type="protein sequence ID" value="GGB57777.1"/>
    <property type="molecule type" value="Genomic_DNA"/>
</dbReference>
<dbReference type="InterPro" id="IPR002059">
    <property type="entry name" value="CSP_DNA-bd"/>
</dbReference>
<protein>
    <submittedName>
        <fullName evidence="4">Cold-shock protein</fullName>
    </submittedName>
</protein>
<dbReference type="GO" id="GO:0005829">
    <property type="term" value="C:cytosol"/>
    <property type="evidence" value="ECO:0007669"/>
    <property type="project" value="UniProtKB-ARBA"/>
</dbReference>
<dbReference type="PRINTS" id="PR00050">
    <property type="entry name" value="COLDSHOCK"/>
</dbReference>
<dbReference type="Gene3D" id="2.40.50.140">
    <property type="entry name" value="Nucleic acid-binding proteins"/>
    <property type="match status" value="1"/>
</dbReference>
<dbReference type="PROSITE" id="PS51857">
    <property type="entry name" value="CSD_2"/>
    <property type="match status" value="1"/>
</dbReference>
<sequence length="66" mass="7199">MLHGNVKWFDIGRGIGSIEPAEGDDIFVDATALQRSGIETLEEGQIVAFDLEWRLGRATAGDLKVL</sequence>
<comment type="subcellular location">
    <subcellularLocation>
        <location evidence="1">Cytoplasm</location>
    </subcellularLocation>
</comment>
<proteinExistence type="predicted"/>
<dbReference type="RefSeq" id="WP_150497324.1">
    <property type="nucleotide sequence ID" value="NZ_BMFA01000010.1"/>
</dbReference>
<dbReference type="Proteomes" id="UP000605148">
    <property type="component" value="Unassembled WGS sequence"/>
</dbReference>
<dbReference type="InterPro" id="IPR011129">
    <property type="entry name" value="CSD"/>
</dbReference>
<evidence type="ECO:0000256" key="1">
    <source>
        <dbReference type="ARBA" id="ARBA00004496"/>
    </source>
</evidence>
<organism evidence="4 5">
    <name type="scientific">Roseibium aquae</name>
    <dbReference type="NCBI Taxonomy" id="1323746"/>
    <lineage>
        <taxon>Bacteria</taxon>
        <taxon>Pseudomonadati</taxon>
        <taxon>Pseudomonadota</taxon>
        <taxon>Alphaproteobacteria</taxon>
        <taxon>Hyphomicrobiales</taxon>
        <taxon>Stappiaceae</taxon>
        <taxon>Roseibium</taxon>
    </lineage>
</organism>
<dbReference type="InterPro" id="IPR012156">
    <property type="entry name" value="Cold_shock_CspA"/>
</dbReference>
<dbReference type="SUPFAM" id="SSF50249">
    <property type="entry name" value="Nucleic acid-binding proteins"/>
    <property type="match status" value="1"/>
</dbReference>
<dbReference type="PIRSF" id="PIRSF002599">
    <property type="entry name" value="Cold_shock_A"/>
    <property type="match status" value="1"/>
</dbReference>
<reference evidence="4" key="2">
    <citation type="submission" date="2020-09" db="EMBL/GenBank/DDBJ databases">
        <authorList>
            <person name="Sun Q."/>
            <person name="Zhou Y."/>
        </authorList>
    </citation>
    <scope>NUCLEOTIDE SEQUENCE</scope>
    <source>
        <strain evidence="4">CGMCC 1.12426</strain>
    </source>
</reference>
<keyword evidence="5" id="KW-1185">Reference proteome</keyword>
<feature type="domain" description="CSD" evidence="3">
    <location>
        <begin position="1"/>
        <end position="65"/>
    </location>
</feature>
<comment type="caution">
    <text evidence="4">The sequence shown here is derived from an EMBL/GenBank/DDBJ whole genome shotgun (WGS) entry which is preliminary data.</text>
</comment>
<evidence type="ECO:0000313" key="5">
    <source>
        <dbReference type="Proteomes" id="UP000605148"/>
    </source>
</evidence>
<keyword evidence="2" id="KW-0963">Cytoplasm</keyword>
<dbReference type="GO" id="GO:0003676">
    <property type="term" value="F:nucleic acid binding"/>
    <property type="evidence" value="ECO:0007669"/>
    <property type="project" value="InterPro"/>
</dbReference>
<evidence type="ECO:0000256" key="2">
    <source>
        <dbReference type="ARBA" id="ARBA00022490"/>
    </source>
</evidence>
<dbReference type="InterPro" id="IPR012340">
    <property type="entry name" value="NA-bd_OB-fold"/>
</dbReference>
<dbReference type="OrthoDB" id="3578610at2"/>
<dbReference type="AlphaFoldDB" id="A0A916TMK8"/>
<accession>A0A916TMK8</accession>
<gene>
    <name evidence="4" type="primary">cspC</name>
    <name evidence="4" type="ORF">GCM10011316_32300</name>
</gene>
<evidence type="ECO:0000313" key="4">
    <source>
        <dbReference type="EMBL" id="GGB57777.1"/>
    </source>
</evidence>
<evidence type="ECO:0000259" key="3">
    <source>
        <dbReference type="PROSITE" id="PS51857"/>
    </source>
</evidence>
<reference evidence="4" key="1">
    <citation type="journal article" date="2014" name="Int. J. Syst. Evol. Microbiol.">
        <title>Complete genome sequence of Corynebacterium casei LMG S-19264T (=DSM 44701T), isolated from a smear-ripened cheese.</title>
        <authorList>
            <consortium name="US DOE Joint Genome Institute (JGI-PGF)"/>
            <person name="Walter F."/>
            <person name="Albersmeier A."/>
            <person name="Kalinowski J."/>
            <person name="Ruckert C."/>
        </authorList>
    </citation>
    <scope>NUCLEOTIDE SEQUENCE</scope>
    <source>
        <strain evidence="4">CGMCC 1.12426</strain>
    </source>
</reference>
<name>A0A916TMK8_9HYPH</name>
<dbReference type="SMART" id="SM00357">
    <property type="entry name" value="CSP"/>
    <property type="match status" value="1"/>
</dbReference>